<dbReference type="GO" id="GO:0006392">
    <property type="term" value="P:transcription elongation by mitochondrial RNA polymerase"/>
    <property type="evidence" value="ECO:0007669"/>
    <property type="project" value="InterPro"/>
</dbReference>
<accession>A0A1B6ERF1</accession>
<dbReference type="PANTHER" id="PTHR21053:SF2">
    <property type="entry name" value="TRANSCRIPTION ELONGATION FACTOR, MITOCHONDRIAL"/>
    <property type="match status" value="1"/>
</dbReference>
<proteinExistence type="predicted"/>
<dbReference type="GO" id="GO:0030337">
    <property type="term" value="F:DNA polymerase processivity factor activity"/>
    <property type="evidence" value="ECO:0007669"/>
    <property type="project" value="TreeGrafter"/>
</dbReference>
<dbReference type="GO" id="GO:0042645">
    <property type="term" value="C:mitochondrial nucleoid"/>
    <property type="evidence" value="ECO:0007669"/>
    <property type="project" value="TreeGrafter"/>
</dbReference>
<name>A0A1B6ERF1_9HEMI</name>
<dbReference type="InterPro" id="IPR039150">
    <property type="entry name" value="TEFM"/>
</dbReference>
<organism evidence="1">
    <name type="scientific">Cuerna arida</name>
    <dbReference type="NCBI Taxonomy" id="1464854"/>
    <lineage>
        <taxon>Eukaryota</taxon>
        <taxon>Metazoa</taxon>
        <taxon>Ecdysozoa</taxon>
        <taxon>Arthropoda</taxon>
        <taxon>Hexapoda</taxon>
        <taxon>Insecta</taxon>
        <taxon>Pterygota</taxon>
        <taxon>Neoptera</taxon>
        <taxon>Paraneoptera</taxon>
        <taxon>Hemiptera</taxon>
        <taxon>Auchenorrhyncha</taxon>
        <taxon>Membracoidea</taxon>
        <taxon>Cicadellidae</taxon>
        <taxon>Cicadellinae</taxon>
        <taxon>Proconiini</taxon>
        <taxon>Cuerna</taxon>
    </lineage>
</organism>
<dbReference type="AlphaFoldDB" id="A0A1B6ERF1"/>
<evidence type="ECO:0000313" key="1">
    <source>
        <dbReference type="EMBL" id="JAS40448.1"/>
    </source>
</evidence>
<evidence type="ECO:0008006" key="2">
    <source>
        <dbReference type="Google" id="ProtNLM"/>
    </source>
</evidence>
<gene>
    <name evidence="1" type="ORF">g.13596</name>
</gene>
<dbReference type="EMBL" id="GECZ01029321">
    <property type="protein sequence ID" value="JAS40448.1"/>
    <property type="molecule type" value="Transcribed_RNA"/>
</dbReference>
<reference evidence="1" key="1">
    <citation type="submission" date="2015-11" db="EMBL/GenBank/DDBJ databases">
        <title>De novo transcriptome assembly of four potential Pierce s Disease insect vectors from Arizona vineyards.</title>
        <authorList>
            <person name="Tassone E.E."/>
        </authorList>
    </citation>
    <scope>NUCLEOTIDE SEQUENCE</scope>
</reference>
<sequence>MSNFNSFLSSAKCIQAHICCNGRRFISSKQRNNDPNILTYTAEQQLHIINTLQKCAMDNITRVHLNEKRLQGIKMLFEKHPNMKSLEPLLTVNGLGPKLLSRICESIIQEPAENLAVEEDSRVVDVGSQILKLPNNLVTPTHVTQIPLVKTVVGIHLGINTVSWARLHTAGEIDTWGVLDISHCADKKYDVHAVWDLVTLLREELPDGDIYIMENNNWSNVANVKKPIKYHIFEAMITTSICSVFNQTDSGNRPRPELDNRVYFLRPFTPSRLFRKVVGSERVSAQDVVKDMIDNVPDTRHQPITFTSDSVEQYMAVNGSLRDSMSQALLLVISFTELILLQNPEALSIIGKTINTKKR</sequence>
<dbReference type="PANTHER" id="PTHR21053">
    <property type="entry name" value="TRANSCRIPTION ELONGATION FACTOR, MITOCHONDRIAL"/>
    <property type="match status" value="1"/>
</dbReference>
<protein>
    <recommendedName>
        <fullName evidence="2">Transcription elongation factor, mitochondrial</fullName>
    </recommendedName>
</protein>